<evidence type="ECO:0000256" key="1">
    <source>
        <dbReference type="ARBA" id="ARBA00023015"/>
    </source>
</evidence>
<dbReference type="PANTHER" id="PTHR38445:SF7">
    <property type="entry name" value="GNTR-FAMILY TRANSCRIPTIONAL REGULATOR"/>
    <property type="match status" value="1"/>
</dbReference>
<dbReference type="PANTHER" id="PTHR38445">
    <property type="entry name" value="HTH-TYPE TRANSCRIPTIONAL REPRESSOR YTRA"/>
    <property type="match status" value="1"/>
</dbReference>
<sequence length="121" mass="13301">MPTYLQLVAQVRRALRVGALAPGDRLPTARAVVEAIAINPNTVHKAYRELEREGLVEARPGKGTFVLHALGRPDSVTDGVLRTRLEDWVNEAVAAGLTVDDVQALFADVVERLYRGERTDE</sequence>
<dbReference type="Pfam" id="PF00392">
    <property type="entry name" value="GntR"/>
    <property type="match status" value="1"/>
</dbReference>
<evidence type="ECO:0000256" key="2">
    <source>
        <dbReference type="ARBA" id="ARBA00023125"/>
    </source>
</evidence>
<dbReference type="CDD" id="cd07377">
    <property type="entry name" value="WHTH_GntR"/>
    <property type="match status" value="1"/>
</dbReference>
<keyword evidence="6" id="KW-1185">Reference proteome</keyword>
<dbReference type="Proteomes" id="UP001494902">
    <property type="component" value="Unassembled WGS sequence"/>
</dbReference>
<accession>A0ABV1KGX9</accession>
<proteinExistence type="predicted"/>
<dbReference type="InterPro" id="IPR036388">
    <property type="entry name" value="WH-like_DNA-bd_sf"/>
</dbReference>
<evidence type="ECO:0000259" key="4">
    <source>
        <dbReference type="PROSITE" id="PS50949"/>
    </source>
</evidence>
<keyword evidence="2" id="KW-0238">DNA-binding</keyword>
<dbReference type="SMART" id="SM00345">
    <property type="entry name" value="HTH_GNTR"/>
    <property type="match status" value="1"/>
</dbReference>
<evidence type="ECO:0000313" key="6">
    <source>
        <dbReference type="Proteomes" id="UP001494902"/>
    </source>
</evidence>
<protein>
    <submittedName>
        <fullName evidence="5">GntR family transcriptional regulator</fullName>
    </submittedName>
</protein>
<comment type="caution">
    <text evidence="5">The sequence shown here is derived from an EMBL/GenBank/DDBJ whole genome shotgun (WGS) entry which is preliminary data.</text>
</comment>
<feature type="domain" description="HTH gntR-type" evidence="4">
    <location>
        <begin position="1"/>
        <end position="69"/>
    </location>
</feature>
<dbReference type="InterPro" id="IPR036390">
    <property type="entry name" value="WH_DNA-bd_sf"/>
</dbReference>
<dbReference type="EMBL" id="JBEDNQ010000010">
    <property type="protein sequence ID" value="MEQ3553431.1"/>
    <property type="molecule type" value="Genomic_DNA"/>
</dbReference>
<evidence type="ECO:0000313" key="5">
    <source>
        <dbReference type="EMBL" id="MEQ3553431.1"/>
    </source>
</evidence>
<dbReference type="SUPFAM" id="SSF46785">
    <property type="entry name" value="Winged helix' DNA-binding domain"/>
    <property type="match status" value="1"/>
</dbReference>
<organism evidence="5 6">
    <name type="scientific">Pseudonocardia nematodicida</name>
    <dbReference type="NCBI Taxonomy" id="1206997"/>
    <lineage>
        <taxon>Bacteria</taxon>
        <taxon>Bacillati</taxon>
        <taxon>Actinomycetota</taxon>
        <taxon>Actinomycetes</taxon>
        <taxon>Pseudonocardiales</taxon>
        <taxon>Pseudonocardiaceae</taxon>
        <taxon>Pseudonocardia</taxon>
    </lineage>
</organism>
<dbReference type="Gene3D" id="1.10.10.10">
    <property type="entry name" value="Winged helix-like DNA-binding domain superfamily/Winged helix DNA-binding domain"/>
    <property type="match status" value="1"/>
</dbReference>
<keyword evidence="3" id="KW-0804">Transcription</keyword>
<evidence type="ECO:0000256" key="3">
    <source>
        <dbReference type="ARBA" id="ARBA00023163"/>
    </source>
</evidence>
<keyword evidence="1" id="KW-0805">Transcription regulation</keyword>
<dbReference type="InterPro" id="IPR000524">
    <property type="entry name" value="Tscrpt_reg_HTH_GntR"/>
</dbReference>
<gene>
    <name evidence="5" type="ORF">WIS52_23415</name>
</gene>
<dbReference type="PROSITE" id="PS50949">
    <property type="entry name" value="HTH_GNTR"/>
    <property type="match status" value="1"/>
</dbReference>
<reference evidence="5 6" key="1">
    <citation type="submission" date="2024-03" db="EMBL/GenBank/DDBJ databases">
        <title>Draft genome sequence of Pseudonocardia nematodicida JCM 31783.</title>
        <authorList>
            <person name="Butdee W."/>
            <person name="Duangmal K."/>
        </authorList>
    </citation>
    <scope>NUCLEOTIDE SEQUENCE [LARGE SCALE GENOMIC DNA]</scope>
    <source>
        <strain evidence="5 6">JCM 31783</strain>
    </source>
</reference>
<name>A0ABV1KGX9_9PSEU</name>